<evidence type="ECO:0000256" key="3">
    <source>
        <dbReference type="ARBA" id="ARBA00017941"/>
    </source>
</evidence>
<keyword evidence="9" id="KW-0966">Cell projection</keyword>
<evidence type="ECO:0000256" key="1">
    <source>
        <dbReference type="ARBA" id="ARBA00004117"/>
    </source>
</evidence>
<comment type="subcellular location">
    <subcellularLocation>
        <location evidence="1 6">Bacterial flagellum basal body</location>
    </subcellularLocation>
</comment>
<sequence>MSFFGSLDTSASGLTAQRLRLDIISQNMANASTTRTEEGGPYKRKSVVFEQVQNESSTSFSSILNRKKQSGNNGVRVAKIVEDESEGSLVYDPTHPDANKEGYVEMPNVNVIDEMVNMISASRSYEANVNSFNSMKAMFTKALEIGK</sequence>
<comment type="similarity">
    <text evidence="2">Belongs to the flagella basal body rod proteins family.</text>
</comment>
<feature type="domain" description="Flagellar basal-body/hook protein C-terminal" evidence="8">
    <location>
        <begin position="101"/>
        <end position="144"/>
    </location>
</feature>
<accession>A0A9E2KBJ3</accession>
<evidence type="ECO:0000256" key="5">
    <source>
        <dbReference type="ARBA" id="ARBA00025933"/>
    </source>
</evidence>
<comment type="caution">
    <text evidence="9">The sequence shown here is derived from an EMBL/GenBank/DDBJ whole genome shotgun (WGS) entry which is preliminary data.</text>
</comment>
<dbReference type="InterPro" id="IPR006299">
    <property type="entry name" value="FlgC"/>
</dbReference>
<dbReference type="InterPro" id="IPR010930">
    <property type="entry name" value="Flg_bb/hook_C_dom"/>
</dbReference>
<name>A0A9E2KBJ3_9FIRM</name>
<dbReference type="NCBIfam" id="TIGR01395">
    <property type="entry name" value="FlgC"/>
    <property type="match status" value="1"/>
</dbReference>
<dbReference type="EMBL" id="JAHLFQ010000043">
    <property type="protein sequence ID" value="MBU3803586.1"/>
    <property type="molecule type" value="Genomic_DNA"/>
</dbReference>
<reference evidence="9" key="2">
    <citation type="submission" date="2021-04" db="EMBL/GenBank/DDBJ databases">
        <authorList>
            <person name="Gilroy R."/>
        </authorList>
    </citation>
    <scope>NUCLEOTIDE SEQUENCE</scope>
    <source>
        <strain evidence="9">B5-657</strain>
    </source>
</reference>
<proteinExistence type="inferred from homology"/>
<dbReference type="PANTHER" id="PTHR30435:SF2">
    <property type="entry name" value="FLAGELLAR BASAL-BODY ROD PROTEIN FLGC"/>
    <property type="match status" value="1"/>
</dbReference>
<evidence type="ECO:0000259" key="8">
    <source>
        <dbReference type="Pfam" id="PF06429"/>
    </source>
</evidence>
<protein>
    <recommendedName>
        <fullName evidence="3 6">Flagellar basal-body rod protein FlgC</fullName>
    </recommendedName>
</protein>
<keyword evidence="9" id="KW-0969">Cilium</keyword>
<keyword evidence="9" id="KW-0282">Flagellum</keyword>
<organism evidence="9 10">
    <name type="scientific">Candidatus Cellulosilyticum pullistercoris</name>
    <dbReference type="NCBI Taxonomy" id="2838521"/>
    <lineage>
        <taxon>Bacteria</taxon>
        <taxon>Bacillati</taxon>
        <taxon>Bacillota</taxon>
        <taxon>Clostridia</taxon>
        <taxon>Lachnospirales</taxon>
        <taxon>Cellulosilyticaceae</taxon>
        <taxon>Cellulosilyticum</taxon>
    </lineage>
</organism>
<evidence type="ECO:0000256" key="4">
    <source>
        <dbReference type="ARBA" id="ARBA00023143"/>
    </source>
</evidence>
<evidence type="ECO:0000259" key="7">
    <source>
        <dbReference type="Pfam" id="PF00460"/>
    </source>
</evidence>
<dbReference type="PANTHER" id="PTHR30435">
    <property type="entry name" value="FLAGELLAR PROTEIN"/>
    <property type="match status" value="1"/>
</dbReference>
<comment type="subunit">
    <text evidence="5 6">The basal body constitutes a major portion of the flagellar organelle and consists of four rings (L,P,S, and M) mounted on a central rod. The rod consists of about 26 subunits of FlgG in the distal portion, and FlgB, FlgC and FlgF are thought to build up the proximal portion of the rod with about 6 subunits each.</text>
</comment>
<evidence type="ECO:0000256" key="2">
    <source>
        <dbReference type="ARBA" id="ARBA00009677"/>
    </source>
</evidence>
<dbReference type="AlphaFoldDB" id="A0A9E2KBJ3"/>
<dbReference type="GO" id="GO:0071978">
    <property type="term" value="P:bacterial-type flagellum-dependent swarming motility"/>
    <property type="evidence" value="ECO:0007669"/>
    <property type="project" value="TreeGrafter"/>
</dbReference>
<dbReference type="Pfam" id="PF00460">
    <property type="entry name" value="Flg_bb_rod"/>
    <property type="match status" value="1"/>
</dbReference>
<keyword evidence="4 6" id="KW-0975">Bacterial flagellum</keyword>
<evidence type="ECO:0000313" key="9">
    <source>
        <dbReference type="EMBL" id="MBU3803586.1"/>
    </source>
</evidence>
<dbReference type="Proteomes" id="UP000824229">
    <property type="component" value="Unassembled WGS sequence"/>
</dbReference>
<dbReference type="Pfam" id="PF06429">
    <property type="entry name" value="Flg_bbr_C"/>
    <property type="match status" value="1"/>
</dbReference>
<feature type="domain" description="Flagellar basal body rod protein N-terminal" evidence="7">
    <location>
        <begin position="7"/>
        <end position="34"/>
    </location>
</feature>
<evidence type="ECO:0000313" key="10">
    <source>
        <dbReference type="Proteomes" id="UP000824229"/>
    </source>
</evidence>
<reference evidence="9" key="1">
    <citation type="journal article" date="2021" name="PeerJ">
        <title>Extensive microbial diversity within the chicken gut microbiome revealed by metagenomics and culture.</title>
        <authorList>
            <person name="Gilroy R."/>
            <person name="Ravi A."/>
            <person name="Getino M."/>
            <person name="Pursley I."/>
            <person name="Horton D.L."/>
            <person name="Alikhan N.F."/>
            <person name="Baker D."/>
            <person name="Gharbi K."/>
            <person name="Hall N."/>
            <person name="Watson M."/>
            <person name="Adriaenssens E.M."/>
            <person name="Foster-Nyarko E."/>
            <person name="Jarju S."/>
            <person name="Secka A."/>
            <person name="Antonio M."/>
            <person name="Oren A."/>
            <person name="Chaudhuri R.R."/>
            <person name="La Ragione R."/>
            <person name="Hildebrand F."/>
            <person name="Pallen M.J."/>
        </authorList>
    </citation>
    <scope>NUCLEOTIDE SEQUENCE</scope>
    <source>
        <strain evidence="9">B5-657</strain>
    </source>
</reference>
<evidence type="ECO:0000256" key="6">
    <source>
        <dbReference type="RuleBase" id="RU362062"/>
    </source>
</evidence>
<gene>
    <name evidence="9" type="primary">flgC</name>
    <name evidence="9" type="ORF">H9872_02345</name>
</gene>
<dbReference type="GO" id="GO:0030694">
    <property type="term" value="C:bacterial-type flagellum basal body, rod"/>
    <property type="evidence" value="ECO:0007669"/>
    <property type="project" value="UniProtKB-UniRule"/>
</dbReference>
<dbReference type="InterPro" id="IPR001444">
    <property type="entry name" value="Flag_bb_rod_N"/>
</dbReference>